<dbReference type="Proteomes" id="UP000767291">
    <property type="component" value="Unassembled WGS sequence"/>
</dbReference>
<evidence type="ECO:0000313" key="3">
    <source>
        <dbReference type="Proteomes" id="UP000767291"/>
    </source>
</evidence>
<evidence type="ECO:0000313" key="2">
    <source>
        <dbReference type="EMBL" id="MBP1853749.1"/>
    </source>
</evidence>
<keyword evidence="1" id="KW-0472">Membrane</keyword>
<dbReference type="EMBL" id="JAGGJX010000001">
    <property type="protein sequence ID" value="MBP1853749.1"/>
    <property type="molecule type" value="Genomic_DNA"/>
</dbReference>
<sequence>MKNFSLGIIIRMFLGFFVVAVASVLMINANIGLMAWDVLHQGMSNQIGMTIGQASITVGVTIVIIDVLLGENIGWGTVLNMIFIGVFMDLVIYLDFIPKSHNLYMGLFMNFIGVILTSVGSFLYLGAHLGSGPRDGLMIALNKRTKKSVRLVRTVLEVGALIVGWALGGTVGIGTFICAIALGYVMQFVFKVFKLDTSTIEHRSITADIKYLKDKYGDKKKENKEKDLTA</sequence>
<feature type="transmembrane region" description="Helical" evidence="1">
    <location>
        <begin position="103"/>
        <end position="127"/>
    </location>
</feature>
<dbReference type="PANTHER" id="PTHR40078:SF1">
    <property type="entry name" value="INTEGRAL MEMBRANE PROTEIN"/>
    <property type="match status" value="1"/>
</dbReference>
<organism evidence="2 3">
    <name type="scientific">Metaclostridioides mangenotii</name>
    <dbReference type="NCBI Taxonomy" id="1540"/>
    <lineage>
        <taxon>Bacteria</taxon>
        <taxon>Bacillati</taxon>
        <taxon>Bacillota</taxon>
        <taxon>Clostridia</taxon>
        <taxon>Peptostreptococcales</taxon>
        <taxon>Peptostreptococcaceae</taxon>
        <taxon>Metaclostridioides</taxon>
    </lineage>
</organism>
<dbReference type="InterPro" id="IPR038750">
    <property type="entry name" value="YczE/YyaS-like"/>
</dbReference>
<keyword evidence="1" id="KW-1133">Transmembrane helix</keyword>
<feature type="transmembrane region" description="Helical" evidence="1">
    <location>
        <begin position="12"/>
        <end position="35"/>
    </location>
</feature>
<feature type="transmembrane region" description="Helical" evidence="1">
    <location>
        <begin position="148"/>
        <end position="167"/>
    </location>
</feature>
<dbReference type="PANTHER" id="PTHR40078">
    <property type="entry name" value="INTEGRAL MEMBRANE PROTEIN-RELATED"/>
    <property type="match status" value="1"/>
</dbReference>
<name>A0ABS4E738_9FIRM</name>
<dbReference type="Pfam" id="PF19700">
    <property type="entry name" value="DUF6198"/>
    <property type="match status" value="1"/>
</dbReference>
<protein>
    <submittedName>
        <fullName evidence="2">Membrane protein YczE</fullName>
    </submittedName>
</protein>
<feature type="transmembrane region" description="Helical" evidence="1">
    <location>
        <begin position="173"/>
        <end position="193"/>
    </location>
</feature>
<keyword evidence="1" id="KW-0812">Transmembrane</keyword>
<evidence type="ECO:0000256" key="1">
    <source>
        <dbReference type="SAM" id="Phobius"/>
    </source>
</evidence>
<comment type="caution">
    <text evidence="2">The sequence shown here is derived from an EMBL/GenBank/DDBJ whole genome shotgun (WGS) entry which is preliminary data.</text>
</comment>
<dbReference type="RefSeq" id="WP_330617420.1">
    <property type="nucleotide sequence ID" value="NZ_BAAACS010000017.1"/>
</dbReference>
<feature type="transmembrane region" description="Helical" evidence="1">
    <location>
        <begin position="78"/>
        <end position="97"/>
    </location>
</feature>
<gene>
    <name evidence="2" type="ORF">J2Z43_000139</name>
</gene>
<reference evidence="2 3" key="1">
    <citation type="submission" date="2021-03" db="EMBL/GenBank/DDBJ databases">
        <title>Genomic Encyclopedia of Type Strains, Phase IV (KMG-IV): sequencing the most valuable type-strain genomes for metagenomic binning, comparative biology and taxonomic classification.</title>
        <authorList>
            <person name="Goeker M."/>
        </authorList>
    </citation>
    <scope>NUCLEOTIDE SEQUENCE [LARGE SCALE GENOMIC DNA]</scope>
    <source>
        <strain evidence="2 3">DSM 1289</strain>
    </source>
</reference>
<keyword evidence="3" id="KW-1185">Reference proteome</keyword>
<proteinExistence type="predicted"/>
<accession>A0ABS4E738</accession>
<feature type="transmembrane region" description="Helical" evidence="1">
    <location>
        <begin position="47"/>
        <end position="69"/>
    </location>
</feature>